<dbReference type="Pfam" id="PF20253">
    <property type="entry name" value="DUF6604"/>
    <property type="match status" value="1"/>
</dbReference>
<feature type="compositionally biased region" description="Polar residues" evidence="1">
    <location>
        <begin position="858"/>
        <end position="871"/>
    </location>
</feature>
<reference evidence="3" key="2">
    <citation type="submission" date="2023-05" db="EMBL/GenBank/DDBJ databases">
        <authorList>
            <consortium name="Lawrence Berkeley National Laboratory"/>
            <person name="Steindorff A."/>
            <person name="Hensen N."/>
            <person name="Bonometti L."/>
            <person name="Westerberg I."/>
            <person name="Brannstrom I.O."/>
            <person name="Guillou S."/>
            <person name="Cros-Aarteil S."/>
            <person name="Calhoun S."/>
            <person name="Haridas S."/>
            <person name="Kuo A."/>
            <person name="Mondo S."/>
            <person name="Pangilinan J."/>
            <person name="Riley R."/>
            <person name="Labutti K."/>
            <person name="Andreopoulos B."/>
            <person name="Lipzen A."/>
            <person name="Chen C."/>
            <person name="Yanf M."/>
            <person name="Daum C."/>
            <person name="Ng V."/>
            <person name="Clum A."/>
            <person name="Ohm R."/>
            <person name="Martin F."/>
            <person name="Silar P."/>
            <person name="Natvig D."/>
            <person name="Lalanne C."/>
            <person name="Gautier V."/>
            <person name="Ament-Velasquez S.L."/>
            <person name="Kruys A."/>
            <person name="Hutchinson M.I."/>
            <person name="Powell A.J."/>
            <person name="Barry K."/>
            <person name="Miller A.N."/>
            <person name="Grigoriev I.V."/>
            <person name="Debuchy R."/>
            <person name="Gladieux P."/>
            <person name="Thoren M.H."/>
            <person name="Johannesson H."/>
        </authorList>
    </citation>
    <scope>NUCLEOTIDE SEQUENCE</scope>
    <source>
        <strain evidence="3">CBS 315.58</strain>
    </source>
</reference>
<dbReference type="PANTHER" id="PTHR38795">
    <property type="entry name" value="DUF6604 DOMAIN-CONTAINING PROTEIN"/>
    <property type="match status" value="1"/>
</dbReference>
<comment type="caution">
    <text evidence="3">The sequence shown here is derived from an EMBL/GenBank/DDBJ whole genome shotgun (WGS) entry which is preliminary data.</text>
</comment>
<evidence type="ECO:0000313" key="4">
    <source>
        <dbReference type="Proteomes" id="UP001303160"/>
    </source>
</evidence>
<dbReference type="Proteomes" id="UP001303160">
    <property type="component" value="Unassembled WGS sequence"/>
</dbReference>
<sequence>MLPPNLTSTYQQYKKDTDIVASWLAQTGMMSGCPDDLLKTSALNNANASKGGGRLKGKARKNAKAAGAPTTSAKGQAKSKHVLAIRNFVPLAQFIVEHHKDKEKASVDLPTSFSKAIERAISVRKGFAQLLEKAGATINMSADEKHRFFVGVLEKVRDTLKPLFWQSTSIRTGLEETEDLTQALPSVKASTPVASTNPFEILNAYDLPEVNLSAEEPAADGQPVVQESKPQPILDVLEYEAESFNSEADRFLIFLTLARDVHAIREQVKKLWKAYHNRELSLTSVAVATNTAVDVARSIEEEVSILFKPDGYTTGMLGKLALSISALMGKTEPKPSVRGSYPYDLALYSVLDVCMINASLMVNGWLSLAGGDSDSATMSYNGQYGWYDKTVPYQSLSEQKKFEQDRCAFSELCPEFDRLGRLGFNNQRDKAFTTVPPVVDELSRGMYLMAADGLGDNKVPLWLILAASLHLDVVRMLGDEIDRPYREMVAFDHLVDQTIKDHNEYHKHATFWREGDNVINAALAAAGVNVKPVVFLKRHPLYCGLWVADMRSRLHESGVGLNYCFGSILYVGHLYNALQAEGLIPEDKKWDDMELFFKTQGGRDKFFIGKAPSSIDEYHKQFCLVMGFSAGNFAPNTRNKGKMKASAKGPRSLPERGRVSQVFKKSFQPNSSRINLNADHVNTILYPNEPASPRGTVVSSPVQLIDLLAHALEAEIPELEPDYLLEYQLPFLVGYIFRSLIGDQGTTYGRITTPMRPPTTDLFLKAAQVYLDTLGGQDGELERTRIKNQIEQLHATSKMKKVIPDEQRAAQSGHGSDDGEDDWDSDDSDSPGARLLNSLGPDGRGQALMDMYHMMLQMGQNSEGNPRQNTNGRRRIGRG</sequence>
<organism evidence="3 4">
    <name type="scientific">Triangularia verruculosa</name>
    <dbReference type="NCBI Taxonomy" id="2587418"/>
    <lineage>
        <taxon>Eukaryota</taxon>
        <taxon>Fungi</taxon>
        <taxon>Dikarya</taxon>
        <taxon>Ascomycota</taxon>
        <taxon>Pezizomycotina</taxon>
        <taxon>Sordariomycetes</taxon>
        <taxon>Sordariomycetidae</taxon>
        <taxon>Sordariales</taxon>
        <taxon>Podosporaceae</taxon>
        <taxon>Triangularia</taxon>
    </lineage>
</organism>
<dbReference type="InterPro" id="IPR046539">
    <property type="entry name" value="DUF6604"/>
</dbReference>
<evidence type="ECO:0000313" key="3">
    <source>
        <dbReference type="EMBL" id="KAK4199186.1"/>
    </source>
</evidence>
<proteinExistence type="predicted"/>
<feature type="domain" description="DUF6604" evidence="2">
    <location>
        <begin position="11"/>
        <end position="303"/>
    </location>
</feature>
<reference evidence="3" key="1">
    <citation type="journal article" date="2023" name="Mol. Phylogenet. Evol.">
        <title>Genome-scale phylogeny and comparative genomics of the fungal order Sordariales.</title>
        <authorList>
            <person name="Hensen N."/>
            <person name="Bonometti L."/>
            <person name="Westerberg I."/>
            <person name="Brannstrom I.O."/>
            <person name="Guillou S."/>
            <person name="Cros-Aarteil S."/>
            <person name="Calhoun S."/>
            <person name="Haridas S."/>
            <person name="Kuo A."/>
            <person name="Mondo S."/>
            <person name="Pangilinan J."/>
            <person name="Riley R."/>
            <person name="LaButti K."/>
            <person name="Andreopoulos B."/>
            <person name="Lipzen A."/>
            <person name="Chen C."/>
            <person name="Yan M."/>
            <person name="Daum C."/>
            <person name="Ng V."/>
            <person name="Clum A."/>
            <person name="Steindorff A."/>
            <person name="Ohm R.A."/>
            <person name="Martin F."/>
            <person name="Silar P."/>
            <person name="Natvig D.O."/>
            <person name="Lalanne C."/>
            <person name="Gautier V."/>
            <person name="Ament-Velasquez S.L."/>
            <person name="Kruys A."/>
            <person name="Hutchinson M.I."/>
            <person name="Powell A.J."/>
            <person name="Barry K."/>
            <person name="Miller A.N."/>
            <person name="Grigoriev I.V."/>
            <person name="Debuchy R."/>
            <person name="Gladieux P."/>
            <person name="Hiltunen Thoren M."/>
            <person name="Johannesson H."/>
        </authorList>
    </citation>
    <scope>NUCLEOTIDE SEQUENCE</scope>
    <source>
        <strain evidence="3">CBS 315.58</strain>
    </source>
</reference>
<feature type="region of interest" description="Disordered" evidence="1">
    <location>
        <begin position="48"/>
        <end position="76"/>
    </location>
</feature>
<feature type="compositionally biased region" description="Acidic residues" evidence="1">
    <location>
        <begin position="818"/>
        <end position="829"/>
    </location>
</feature>
<evidence type="ECO:0000256" key="1">
    <source>
        <dbReference type="SAM" id="MobiDB-lite"/>
    </source>
</evidence>
<accession>A0AAN6XGK3</accession>
<feature type="compositionally biased region" description="Basic residues" evidence="1">
    <location>
        <begin position="53"/>
        <end position="63"/>
    </location>
</feature>
<protein>
    <recommendedName>
        <fullName evidence="2">DUF6604 domain-containing protein</fullName>
    </recommendedName>
</protein>
<dbReference type="PANTHER" id="PTHR38795:SF1">
    <property type="entry name" value="DUF6604 DOMAIN-CONTAINING PROTEIN"/>
    <property type="match status" value="1"/>
</dbReference>
<feature type="region of interest" description="Disordered" evidence="1">
    <location>
        <begin position="797"/>
        <end position="846"/>
    </location>
</feature>
<feature type="region of interest" description="Disordered" evidence="1">
    <location>
        <begin position="858"/>
        <end position="879"/>
    </location>
</feature>
<evidence type="ECO:0000259" key="2">
    <source>
        <dbReference type="Pfam" id="PF20253"/>
    </source>
</evidence>
<gene>
    <name evidence="3" type="ORF">QBC40DRAFT_307683</name>
</gene>
<name>A0AAN6XGK3_9PEZI</name>
<dbReference type="AlphaFoldDB" id="A0AAN6XGK3"/>
<keyword evidence="4" id="KW-1185">Reference proteome</keyword>
<dbReference type="EMBL" id="MU863935">
    <property type="protein sequence ID" value="KAK4199186.1"/>
    <property type="molecule type" value="Genomic_DNA"/>
</dbReference>